<feature type="compositionally biased region" description="Polar residues" evidence="1">
    <location>
        <begin position="55"/>
        <end position="72"/>
    </location>
</feature>
<dbReference type="EMBL" id="CAEZVF010000033">
    <property type="protein sequence ID" value="CAB4618003.1"/>
    <property type="molecule type" value="Genomic_DNA"/>
</dbReference>
<protein>
    <submittedName>
        <fullName evidence="2">Unannotated protein</fullName>
    </submittedName>
</protein>
<accession>A0A6J6HZN4</accession>
<evidence type="ECO:0000256" key="1">
    <source>
        <dbReference type="SAM" id="MobiDB-lite"/>
    </source>
</evidence>
<feature type="compositionally biased region" description="Basic and acidic residues" evidence="1">
    <location>
        <begin position="88"/>
        <end position="115"/>
    </location>
</feature>
<organism evidence="2">
    <name type="scientific">freshwater metagenome</name>
    <dbReference type="NCBI Taxonomy" id="449393"/>
    <lineage>
        <taxon>unclassified sequences</taxon>
        <taxon>metagenomes</taxon>
        <taxon>ecological metagenomes</taxon>
    </lineage>
</organism>
<proteinExistence type="predicted"/>
<feature type="compositionally biased region" description="Basic and acidic residues" evidence="1">
    <location>
        <begin position="40"/>
        <end position="53"/>
    </location>
</feature>
<reference evidence="2" key="1">
    <citation type="submission" date="2020-05" db="EMBL/GenBank/DDBJ databases">
        <authorList>
            <person name="Chiriac C."/>
            <person name="Salcher M."/>
            <person name="Ghai R."/>
            <person name="Kavagutti S V."/>
        </authorList>
    </citation>
    <scope>NUCLEOTIDE SEQUENCE</scope>
</reference>
<gene>
    <name evidence="2" type="ORF">UFOPK1939_00346</name>
</gene>
<evidence type="ECO:0000313" key="2">
    <source>
        <dbReference type="EMBL" id="CAB4618003.1"/>
    </source>
</evidence>
<dbReference type="AlphaFoldDB" id="A0A6J6HZN4"/>
<name>A0A6J6HZN4_9ZZZZ</name>
<feature type="region of interest" description="Disordered" evidence="1">
    <location>
        <begin position="1"/>
        <end position="120"/>
    </location>
</feature>
<sequence length="160" mass="17110">MVNYQAKNDEELSQTQGDNGSKHAGGVGNATNKSPFDAGGDERAGQDANREHQPVGQTLFSNDRTENGSGKNSDSHVGEVDEPASAVHKHETDGQEAVEEPREESTQNVGERKVESTNVHAGLPDLARVTGSDSAVFGWPPRLKAWTSSGWARRSLAFPS</sequence>